<organism evidence="5 6">
    <name type="scientific">Paraburkholderia megapolitana</name>
    <dbReference type="NCBI Taxonomy" id="420953"/>
    <lineage>
        <taxon>Bacteria</taxon>
        <taxon>Pseudomonadati</taxon>
        <taxon>Pseudomonadota</taxon>
        <taxon>Betaproteobacteria</taxon>
        <taxon>Burkholderiales</taxon>
        <taxon>Burkholderiaceae</taxon>
        <taxon>Paraburkholderia</taxon>
    </lineage>
</organism>
<evidence type="ECO:0000256" key="3">
    <source>
        <dbReference type="ARBA" id="ARBA00023163"/>
    </source>
</evidence>
<dbReference type="PROSITE" id="PS01124">
    <property type="entry name" value="HTH_ARAC_FAMILY_2"/>
    <property type="match status" value="1"/>
</dbReference>
<evidence type="ECO:0000313" key="5">
    <source>
        <dbReference type="EMBL" id="SFJ33508.1"/>
    </source>
</evidence>
<dbReference type="GO" id="GO:0003700">
    <property type="term" value="F:DNA-binding transcription factor activity"/>
    <property type="evidence" value="ECO:0007669"/>
    <property type="project" value="InterPro"/>
</dbReference>
<evidence type="ECO:0000313" key="6">
    <source>
        <dbReference type="Proteomes" id="UP000199548"/>
    </source>
</evidence>
<reference evidence="5 6" key="1">
    <citation type="submission" date="2016-10" db="EMBL/GenBank/DDBJ databases">
        <authorList>
            <person name="de Groot N.N."/>
        </authorList>
    </citation>
    <scope>NUCLEOTIDE SEQUENCE [LARGE SCALE GENOMIC DNA]</scope>
    <source>
        <strain evidence="5 6">LMG 23650</strain>
    </source>
</reference>
<dbReference type="Pfam" id="PF12833">
    <property type="entry name" value="HTH_18"/>
    <property type="match status" value="1"/>
</dbReference>
<dbReference type="InterPro" id="IPR009057">
    <property type="entry name" value="Homeodomain-like_sf"/>
</dbReference>
<dbReference type="PANTHER" id="PTHR46796">
    <property type="entry name" value="HTH-TYPE TRANSCRIPTIONAL ACTIVATOR RHAS-RELATED"/>
    <property type="match status" value="1"/>
</dbReference>
<dbReference type="SMART" id="SM00342">
    <property type="entry name" value="HTH_ARAC"/>
    <property type="match status" value="1"/>
</dbReference>
<dbReference type="GO" id="GO:0043565">
    <property type="term" value="F:sequence-specific DNA binding"/>
    <property type="evidence" value="ECO:0007669"/>
    <property type="project" value="InterPro"/>
</dbReference>
<keyword evidence="1" id="KW-0805">Transcription regulation</keyword>
<dbReference type="Proteomes" id="UP000199548">
    <property type="component" value="Unassembled WGS sequence"/>
</dbReference>
<sequence>MKQIEAQKEGIAFVEIVGSEPHNLGAARRRVHCWSGIEVHSVQQEVLCGPAWHQLKSDCPVLSIVVNESGGRCEARLAVDQVVKAPNRDRRKVGHTSLIPGGMSIWGYSDEISRVDELRLVLDPERVLEIMGGKFPLTRLDEPHLMFFDEDIQALARLLASIEGEASGSGLLGDSLTAAIIARFARLNMSGTQPPRRLGLSGHQLRVVTAFMAERLAQPVRLAELAALAGLSSSQFGRAFKVSTGVTPHRWHLQGRIDYAKRLLMDRNNSLVGIALDTGFSEQSPFTRAFRAMTGISPGAWRRIRLK</sequence>
<evidence type="ECO:0000256" key="2">
    <source>
        <dbReference type="ARBA" id="ARBA00023125"/>
    </source>
</evidence>
<dbReference type="STRING" id="420953.SAMN05192543_106384"/>
<dbReference type="AlphaFoldDB" id="A0A1I3QHK2"/>
<gene>
    <name evidence="5" type="ORF">SAMN05192543_106384</name>
</gene>
<dbReference type="OrthoDB" id="9809338at2"/>
<protein>
    <submittedName>
        <fullName evidence="5">Transcriptional regulator, AraC family</fullName>
    </submittedName>
</protein>
<dbReference type="EMBL" id="FOQU01000006">
    <property type="protein sequence ID" value="SFJ33508.1"/>
    <property type="molecule type" value="Genomic_DNA"/>
</dbReference>
<keyword evidence="6" id="KW-1185">Reference proteome</keyword>
<dbReference type="SUPFAM" id="SSF46689">
    <property type="entry name" value="Homeodomain-like"/>
    <property type="match status" value="2"/>
</dbReference>
<evidence type="ECO:0000256" key="1">
    <source>
        <dbReference type="ARBA" id="ARBA00023015"/>
    </source>
</evidence>
<dbReference type="RefSeq" id="WP_143098122.1">
    <property type="nucleotide sequence ID" value="NZ_CP041743.1"/>
</dbReference>
<dbReference type="PANTHER" id="PTHR46796:SF14">
    <property type="entry name" value="TRANSCRIPTIONAL REGULATORY PROTEIN"/>
    <property type="match status" value="1"/>
</dbReference>
<keyword evidence="2" id="KW-0238">DNA-binding</keyword>
<evidence type="ECO:0000259" key="4">
    <source>
        <dbReference type="PROSITE" id="PS01124"/>
    </source>
</evidence>
<keyword evidence="3" id="KW-0804">Transcription</keyword>
<dbReference type="PROSITE" id="PS00041">
    <property type="entry name" value="HTH_ARAC_FAMILY_1"/>
    <property type="match status" value="1"/>
</dbReference>
<proteinExistence type="predicted"/>
<dbReference type="Gene3D" id="1.10.10.60">
    <property type="entry name" value="Homeodomain-like"/>
    <property type="match status" value="2"/>
</dbReference>
<name>A0A1I3QHK2_9BURK</name>
<dbReference type="InterPro" id="IPR018062">
    <property type="entry name" value="HTH_AraC-typ_CS"/>
</dbReference>
<dbReference type="InterPro" id="IPR018060">
    <property type="entry name" value="HTH_AraC"/>
</dbReference>
<accession>A0A1I3QHK2</accession>
<feature type="domain" description="HTH araC/xylS-type" evidence="4">
    <location>
        <begin position="206"/>
        <end position="304"/>
    </location>
</feature>
<dbReference type="InterPro" id="IPR050204">
    <property type="entry name" value="AraC_XylS_family_regulators"/>
</dbReference>